<protein>
    <submittedName>
        <fullName evidence="2">Uncharacterized protein</fullName>
    </submittedName>
</protein>
<reference evidence="2" key="1">
    <citation type="submission" date="2019-02" db="EMBL/GenBank/DDBJ databases">
        <authorList>
            <person name="Li S.-H."/>
        </authorList>
    </citation>
    <scope>NUCLEOTIDE SEQUENCE</scope>
    <source>
        <strain evidence="2">IMCC11814</strain>
    </source>
</reference>
<evidence type="ECO:0000256" key="1">
    <source>
        <dbReference type="SAM" id="Phobius"/>
    </source>
</evidence>
<dbReference type="EMBL" id="SHNO01000001">
    <property type="protein sequence ID" value="MCX2977925.1"/>
    <property type="molecule type" value="Genomic_DNA"/>
</dbReference>
<keyword evidence="1" id="KW-1133">Transmembrane helix</keyword>
<feature type="transmembrane region" description="Helical" evidence="1">
    <location>
        <begin position="49"/>
        <end position="71"/>
    </location>
</feature>
<evidence type="ECO:0000313" key="2">
    <source>
        <dbReference type="EMBL" id="MCX2977925.1"/>
    </source>
</evidence>
<organism evidence="2 3">
    <name type="scientific">Candidatus Marimicrobium litorale</name>
    <dbReference type="NCBI Taxonomy" id="2518991"/>
    <lineage>
        <taxon>Bacteria</taxon>
        <taxon>Pseudomonadati</taxon>
        <taxon>Pseudomonadota</taxon>
        <taxon>Gammaproteobacteria</taxon>
        <taxon>Cellvibrionales</taxon>
        <taxon>Halieaceae</taxon>
        <taxon>Marimicrobium</taxon>
    </lineage>
</organism>
<feature type="transmembrane region" description="Helical" evidence="1">
    <location>
        <begin position="12"/>
        <end position="37"/>
    </location>
</feature>
<feature type="transmembrane region" description="Helical" evidence="1">
    <location>
        <begin position="91"/>
        <end position="114"/>
    </location>
</feature>
<dbReference type="Proteomes" id="UP001143304">
    <property type="component" value="Unassembled WGS sequence"/>
</dbReference>
<accession>A0ABT3T6V9</accession>
<comment type="caution">
    <text evidence="2">The sequence shown here is derived from an EMBL/GenBank/DDBJ whole genome shotgun (WGS) entry which is preliminary data.</text>
</comment>
<dbReference type="RefSeq" id="WP_279249629.1">
    <property type="nucleotide sequence ID" value="NZ_SHNO01000001.1"/>
</dbReference>
<name>A0ABT3T6V9_9GAMM</name>
<keyword evidence="3" id="KW-1185">Reference proteome</keyword>
<sequence>MSEPEIQLYGILSAWGSNVILLLALQLVVLGSYLITAQRVGSLLSNQQVFIITCCLLFFSFVLTSYIYGSLQVMIDIRELALFGYTTLRNAALFKWMVSLGCLIAPVACIRFMLHARRPQRQDDKRMPQGNRRERG</sequence>
<keyword evidence="1" id="KW-0472">Membrane</keyword>
<evidence type="ECO:0000313" key="3">
    <source>
        <dbReference type="Proteomes" id="UP001143304"/>
    </source>
</evidence>
<keyword evidence="1" id="KW-0812">Transmembrane</keyword>
<proteinExistence type="predicted"/>
<gene>
    <name evidence="2" type="ORF">EYC82_11220</name>
</gene>